<dbReference type="Proteomes" id="UP001409585">
    <property type="component" value="Unassembled WGS sequence"/>
</dbReference>
<sequence length="142" mass="15346">MSYKPSIAEIVAKSFVYSILAIGGMIGTLGMSVMVLGGKHTRGEGQKIVAANLWELVNTPYFAVFTIVVLAVSLYSAVKGYVPAWAKYTAYTLVGIALAPITAFYLLDLLAIKLGFKNDPREELKPDITPAQRMKASGEKNT</sequence>
<organism evidence="2 3">
    <name type="scientific">Halioxenophilus aromaticivorans</name>
    <dbReference type="NCBI Taxonomy" id="1306992"/>
    <lineage>
        <taxon>Bacteria</taxon>
        <taxon>Pseudomonadati</taxon>
        <taxon>Pseudomonadota</taxon>
        <taxon>Gammaproteobacteria</taxon>
        <taxon>Alteromonadales</taxon>
        <taxon>Alteromonadaceae</taxon>
        <taxon>Halioxenophilus</taxon>
    </lineage>
</organism>
<feature type="transmembrane region" description="Helical" evidence="1">
    <location>
        <begin position="59"/>
        <end position="78"/>
    </location>
</feature>
<dbReference type="EMBL" id="BAABLX010000004">
    <property type="protein sequence ID" value="GAA4932093.1"/>
    <property type="molecule type" value="Genomic_DNA"/>
</dbReference>
<keyword evidence="1" id="KW-0812">Transmembrane</keyword>
<keyword evidence="1" id="KW-0472">Membrane</keyword>
<evidence type="ECO:0000256" key="1">
    <source>
        <dbReference type="SAM" id="Phobius"/>
    </source>
</evidence>
<proteinExistence type="predicted"/>
<comment type="caution">
    <text evidence="2">The sequence shown here is derived from an EMBL/GenBank/DDBJ whole genome shotgun (WGS) entry which is preliminary data.</text>
</comment>
<reference evidence="3" key="1">
    <citation type="journal article" date="2019" name="Int. J. Syst. Evol. Microbiol.">
        <title>The Global Catalogue of Microorganisms (GCM) 10K type strain sequencing project: providing services to taxonomists for standard genome sequencing and annotation.</title>
        <authorList>
            <consortium name="The Broad Institute Genomics Platform"/>
            <consortium name="The Broad Institute Genome Sequencing Center for Infectious Disease"/>
            <person name="Wu L."/>
            <person name="Ma J."/>
        </authorList>
    </citation>
    <scope>NUCLEOTIDE SEQUENCE [LARGE SCALE GENOMIC DNA]</scope>
    <source>
        <strain evidence="3">JCM 19134</strain>
    </source>
</reference>
<gene>
    <name evidence="2" type="ORF">GCM10025791_05610</name>
</gene>
<feature type="transmembrane region" description="Helical" evidence="1">
    <location>
        <begin position="90"/>
        <end position="112"/>
    </location>
</feature>
<protein>
    <submittedName>
        <fullName evidence="2">Uncharacterized protein</fullName>
    </submittedName>
</protein>
<dbReference type="RefSeq" id="WP_345416720.1">
    <property type="nucleotide sequence ID" value="NZ_AP031496.1"/>
</dbReference>
<feature type="transmembrane region" description="Helical" evidence="1">
    <location>
        <begin position="15"/>
        <end position="38"/>
    </location>
</feature>
<evidence type="ECO:0000313" key="2">
    <source>
        <dbReference type="EMBL" id="GAA4932093.1"/>
    </source>
</evidence>
<keyword evidence="3" id="KW-1185">Reference proteome</keyword>
<name>A0AAV3TXI0_9ALTE</name>
<dbReference type="AlphaFoldDB" id="A0AAV3TXI0"/>
<evidence type="ECO:0000313" key="3">
    <source>
        <dbReference type="Proteomes" id="UP001409585"/>
    </source>
</evidence>
<keyword evidence="1" id="KW-1133">Transmembrane helix</keyword>
<accession>A0AAV3TXI0</accession>